<evidence type="ECO:0000256" key="1">
    <source>
        <dbReference type="SAM" id="Phobius"/>
    </source>
</evidence>
<comment type="caution">
    <text evidence="2">The sequence shown here is derived from an EMBL/GenBank/DDBJ whole genome shotgun (WGS) entry which is preliminary data.</text>
</comment>
<dbReference type="AlphaFoldDB" id="A0A5J4WF98"/>
<dbReference type="EMBL" id="SNRW01002344">
    <property type="protein sequence ID" value="KAA6393085.1"/>
    <property type="molecule type" value="Genomic_DNA"/>
</dbReference>
<reference evidence="2 3" key="1">
    <citation type="submission" date="2019-03" db="EMBL/GenBank/DDBJ databases">
        <title>Single cell metagenomics reveals metabolic interactions within the superorganism composed of flagellate Streblomastix strix and complex community of Bacteroidetes bacteria on its surface.</title>
        <authorList>
            <person name="Treitli S.C."/>
            <person name="Kolisko M."/>
            <person name="Husnik F."/>
            <person name="Keeling P."/>
            <person name="Hampl V."/>
        </authorList>
    </citation>
    <scope>NUCLEOTIDE SEQUENCE [LARGE SCALE GENOMIC DNA]</scope>
    <source>
        <strain evidence="2">ST1C</strain>
    </source>
</reference>
<feature type="transmembrane region" description="Helical" evidence="1">
    <location>
        <begin position="99"/>
        <end position="124"/>
    </location>
</feature>
<accession>A0A5J4WF98</accession>
<sequence>MEPRSLKNERDPRFRQIIYIYKSGQIQIHGIGLENNDAKGQDKAGSGRLVRRCDDWADRRIIGFAAHAYAMPCVGVNALPQLRELANAPRELRGVVGRMVAAFVLSFPAISTVLAICDVANFVCDEFVQLRKGSSNRKRISGKRTWLKRHGSLWFQFHTIMMVVSESQSRYLMCDECRIERQYGLWSVKKREKEC</sequence>
<evidence type="ECO:0000313" key="3">
    <source>
        <dbReference type="Proteomes" id="UP000324800"/>
    </source>
</evidence>
<dbReference type="Proteomes" id="UP000324800">
    <property type="component" value="Unassembled WGS sequence"/>
</dbReference>
<keyword evidence="1" id="KW-1133">Transmembrane helix</keyword>
<evidence type="ECO:0000313" key="2">
    <source>
        <dbReference type="EMBL" id="KAA6393085.1"/>
    </source>
</evidence>
<proteinExistence type="predicted"/>
<protein>
    <submittedName>
        <fullName evidence="2">Uncharacterized protein</fullName>
    </submittedName>
</protein>
<organism evidence="2 3">
    <name type="scientific">Streblomastix strix</name>
    <dbReference type="NCBI Taxonomy" id="222440"/>
    <lineage>
        <taxon>Eukaryota</taxon>
        <taxon>Metamonada</taxon>
        <taxon>Preaxostyla</taxon>
        <taxon>Oxymonadida</taxon>
        <taxon>Streblomastigidae</taxon>
        <taxon>Streblomastix</taxon>
    </lineage>
</organism>
<keyword evidence="1" id="KW-0472">Membrane</keyword>
<gene>
    <name evidence="2" type="ORF">EZS28_011388</name>
</gene>
<feature type="transmembrane region" description="Helical" evidence="1">
    <location>
        <begin position="61"/>
        <end position="79"/>
    </location>
</feature>
<keyword evidence="1" id="KW-0812">Transmembrane</keyword>
<name>A0A5J4WF98_9EUKA</name>